<evidence type="ECO:0000313" key="1">
    <source>
        <dbReference type="EMBL" id="KJV68648.1"/>
    </source>
</evidence>
<reference evidence="1 2" key="1">
    <citation type="submission" date="2015-02" db="EMBL/GenBank/DDBJ databases">
        <title>Genome Sequencing of Rickettsiales.</title>
        <authorList>
            <person name="Daugherty S.C."/>
            <person name="Su Q."/>
            <person name="Abolude K."/>
            <person name="Beier-Sexton M."/>
            <person name="Carlyon J.A."/>
            <person name="Carter R."/>
            <person name="Day N.P."/>
            <person name="Dumler S.J."/>
            <person name="Dyachenko V."/>
            <person name="Godinez A."/>
            <person name="Kurtti T.J."/>
            <person name="Lichay M."/>
            <person name="Mullins K.E."/>
            <person name="Ott S."/>
            <person name="Pappas-Brown V."/>
            <person name="Paris D.H."/>
            <person name="Patel P."/>
            <person name="Richards A.L."/>
            <person name="Sadzewicz L."/>
            <person name="Sears K."/>
            <person name="Seidman D."/>
            <person name="Sengamalay N."/>
            <person name="Stenos J."/>
            <person name="Tallon L.J."/>
            <person name="Vincent G."/>
            <person name="Fraser C.M."/>
            <person name="Munderloh U."/>
            <person name="Dunning-Hotopp J.C."/>
        </authorList>
    </citation>
    <scope>NUCLEOTIDE SEQUENCE [LARGE SCALE GENOMIC DNA]</scope>
    <source>
        <strain evidence="1 2">RAC413</strain>
    </source>
</reference>
<proteinExistence type="predicted"/>
<dbReference type="Proteomes" id="UP000033562">
    <property type="component" value="Unassembled WGS sequence"/>
</dbReference>
<accession>A0A0F3NKS1</accession>
<dbReference type="AlphaFoldDB" id="A0A0F3NKS1"/>
<dbReference type="EMBL" id="LANX01000001">
    <property type="protein sequence ID" value="KJV68648.1"/>
    <property type="molecule type" value="Genomic_DNA"/>
</dbReference>
<protein>
    <submittedName>
        <fullName evidence="1">Uncharacterized protein</fullName>
    </submittedName>
</protein>
<keyword evidence="2" id="KW-1185">Reference proteome</keyword>
<name>A0A0F3NKS1_9RICK</name>
<organism evidence="1 2">
    <name type="scientific">Candidatus Neoehrlichia procyonis str. RAC413</name>
    <dbReference type="NCBI Taxonomy" id="1359163"/>
    <lineage>
        <taxon>Bacteria</taxon>
        <taxon>Pseudomonadati</taxon>
        <taxon>Pseudomonadota</taxon>
        <taxon>Alphaproteobacteria</taxon>
        <taxon>Rickettsiales</taxon>
        <taxon>Anaplasmataceae</taxon>
        <taxon>Candidatus Neoehrlichia</taxon>
    </lineage>
</organism>
<gene>
    <name evidence="1" type="ORF">NLO413_0008</name>
</gene>
<comment type="caution">
    <text evidence="1">The sequence shown here is derived from an EMBL/GenBank/DDBJ whole genome shotgun (WGS) entry which is preliminary data.</text>
</comment>
<sequence>MNNQLFIIAKNAHTFKKVINYKNTINNNKQLSSIENN</sequence>
<evidence type="ECO:0000313" key="2">
    <source>
        <dbReference type="Proteomes" id="UP000033562"/>
    </source>
</evidence>
<dbReference type="STRING" id="1359163.NLO413_0008"/>